<dbReference type="Proteomes" id="UP001359886">
    <property type="component" value="Unassembled WGS sequence"/>
</dbReference>
<dbReference type="AlphaFoldDB" id="A0AAW9RGT8"/>
<protein>
    <submittedName>
        <fullName evidence="2">Methyltransferase domain-containing protein</fullName>
    </submittedName>
</protein>
<dbReference type="PANTHER" id="PTHR43591:SF24">
    <property type="entry name" value="2-METHOXY-6-POLYPRENYL-1,4-BENZOQUINOL METHYLASE, MITOCHONDRIAL"/>
    <property type="match status" value="1"/>
</dbReference>
<gene>
    <name evidence="2" type="ORF">V3330_17255</name>
</gene>
<dbReference type="PANTHER" id="PTHR43591">
    <property type="entry name" value="METHYLTRANSFERASE"/>
    <property type="match status" value="1"/>
</dbReference>
<dbReference type="EMBL" id="JAZHOG010000013">
    <property type="protein sequence ID" value="MEJ8569377.1"/>
    <property type="molecule type" value="Genomic_DNA"/>
</dbReference>
<feature type="domain" description="Methyltransferase type 11" evidence="1">
    <location>
        <begin position="45"/>
        <end position="138"/>
    </location>
</feature>
<dbReference type="RefSeq" id="WP_354696699.1">
    <property type="nucleotide sequence ID" value="NZ_JAZHOG010000013.1"/>
</dbReference>
<evidence type="ECO:0000313" key="2">
    <source>
        <dbReference type="EMBL" id="MEJ8569377.1"/>
    </source>
</evidence>
<comment type="caution">
    <text evidence="2">The sequence shown here is derived from an EMBL/GenBank/DDBJ whole genome shotgun (WGS) entry which is preliminary data.</text>
</comment>
<keyword evidence="2" id="KW-0808">Transferase</keyword>
<dbReference type="InterPro" id="IPR029063">
    <property type="entry name" value="SAM-dependent_MTases_sf"/>
</dbReference>
<dbReference type="Pfam" id="PF08241">
    <property type="entry name" value="Methyltransf_11"/>
    <property type="match status" value="1"/>
</dbReference>
<evidence type="ECO:0000313" key="3">
    <source>
        <dbReference type="Proteomes" id="UP001359886"/>
    </source>
</evidence>
<proteinExistence type="predicted"/>
<keyword evidence="2" id="KW-0489">Methyltransferase</keyword>
<dbReference type="InterPro" id="IPR013216">
    <property type="entry name" value="Methyltransf_11"/>
</dbReference>
<accession>A0AAW9RGT8</accession>
<dbReference type="GO" id="GO:0008757">
    <property type="term" value="F:S-adenosylmethionine-dependent methyltransferase activity"/>
    <property type="evidence" value="ECO:0007669"/>
    <property type="project" value="InterPro"/>
</dbReference>
<name>A0AAW9RGT8_9GAMM</name>
<dbReference type="Gene3D" id="3.40.50.150">
    <property type="entry name" value="Vaccinia Virus protein VP39"/>
    <property type="match status" value="1"/>
</dbReference>
<organism evidence="2 3">
    <name type="scientific">Elongatibacter sediminis</name>
    <dbReference type="NCBI Taxonomy" id="3119006"/>
    <lineage>
        <taxon>Bacteria</taxon>
        <taxon>Pseudomonadati</taxon>
        <taxon>Pseudomonadota</taxon>
        <taxon>Gammaproteobacteria</taxon>
        <taxon>Chromatiales</taxon>
        <taxon>Wenzhouxiangellaceae</taxon>
        <taxon>Elongatibacter</taxon>
    </lineage>
</organism>
<dbReference type="CDD" id="cd02440">
    <property type="entry name" value="AdoMet_MTases"/>
    <property type="match status" value="1"/>
</dbReference>
<dbReference type="SUPFAM" id="SSF53335">
    <property type="entry name" value="S-adenosyl-L-methionine-dependent methyltransferases"/>
    <property type="match status" value="1"/>
</dbReference>
<evidence type="ECO:0000259" key="1">
    <source>
        <dbReference type="Pfam" id="PF08241"/>
    </source>
</evidence>
<reference evidence="2 3" key="1">
    <citation type="submission" date="2024-02" db="EMBL/GenBank/DDBJ databases">
        <title>A novel Wenzhouxiangellaceae bacterium, isolated from coastal sediments.</title>
        <authorList>
            <person name="Du Z.-J."/>
            <person name="Ye Y.-Q."/>
            <person name="Zhang X.-Y."/>
        </authorList>
    </citation>
    <scope>NUCLEOTIDE SEQUENCE [LARGE SCALE GENOMIC DNA]</scope>
    <source>
        <strain evidence="2 3">CH-27</strain>
    </source>
</reference>
<sequence>MNIQASAKDIAAARAYEDLHVPALFRQFAPEVLTAAGVGSGQRVLDVACGTGILAREAEERVGDTGVVAGLDATPGMLAVAQQLAPSIDWRLASAESLPWADESFNTVVSQFGLMFFQDRVNAIAEMLRVLVPGGRLAVAVWDSLENSAAYPEAVALLEDMAGPAAADALRAPFVLGDQSQLAALFTEAGVADIKVTTCQGTARFPSIRVMVEADLRGWLPIMGVHLEDSRIEAILQAAEDVLARYVNNDGEVEFNAPAHIVAGARP</sequence>
<dbReference type="GO" id="GO:0032259">
    <property type="term" value="P:methylation"/>
    <property type="evidence" value="ECO:0007669"/>
    <property type="project" value="UniProtKB-KW"/>
</dbReference>
<keyword evidence="3" id="KW-1185">Reference proteome</keyword>